<comment type="caution">
    <text evidence="2">The sequence shown here is derived from an EMBL/GenBank/DDBJ whole genome shotgun (WGS) entry which is preliminary data.</text>
</comment>
<evidence type="ECO:0000313" key="3">
    <source>
        <dbReference type="Proteomes" id="UP001629462"/>
    </source>
</evidence>
<dbReference type="EMBL" id="JAQQDB010000026">
    <property type="protein sequence ID" value="MFM0520709.1"/>
    <property type="molecule type" value="Genomic_DNA"/>
</dbReference>
<evidence type="ECO:0000256" key="1">
    <source>
        <dbReference type="SAM" id="MobiDB-lite"/>
    </source>
</evidence>
<dbReference type="Proteomes" id="UP001629462">
    <property type="component" value="Unassembled WGS sequence"/>
</dbReference>
<keyword evidence="3" id="KW-1185">Reference proteome</keyword>
<accession>A0ABW9CSL3</accession>
<evidence type="ECO:0000313" key="2">
    <source>
        <dbReference type="EMBL" id="MFM0520709.1"/>
    </source>
</evidence>
<organism evidence="2 3">
    <name type="scientific">Caballeronia jiangsuensis</name>
    <dbReference type="NCBI Taxonomy" id="1458357"/>
    <lineage>
        <taxon>Bacteria</taxon>
        <taxon>Pseudomonadati</taxon>
        <taxon>Pseudomonadota</taxon>
        <taxon>Betaproteobacteria</taxon>
        <taxon>Burkholderiales</taxon>
        <taxon>Burkholderiaceae</taxon>
        <taxon>Caballeronia</taxon>
    </lineage>
</organism>
<gene>
    <name evidence="2" type="ORF">PQR08_25090</name>
</gene>
<feature type="region of interest" description="Disordered" evidence="1">
    <location>
        <begin position="1"/>
        <end position="44"/>
    </location>
</feature>
<name>A0ABW9CSL3_9BURK</name>
<dbReference type="RefSeq" id="WP_408162682.1">
    <property type="nucleotide sequence ID" value="NZ_JAQQDB010000026.1"/>
</dbReference>
<protein>
    <submittedName>
        <fullName evidence="2">Uncharacterized protein</fullName>
    </submittedName>
</protein>
<proteinExistence type="predicted"/>
<feature type="compositionally biased region" description="Polar residues" evidence="1">
    <location>
        <begin position="1"/>
        <end position="11"/>
    </location>
</feature>
<reference evidence="2 3" key="1">
    <citation type="journal article" date="2024" name="Chem. Sci.">
        <title>Discovery of megapolipeptins by genome mining of a Burkholderiales bacteria collection.</title>
        <authorList>
            <person name="Paulo B.S."/>
            <person name="Recchia M.J.J."/>
            <person name="Lee S."/>
            <person name="Fergusson C.H."/>
            <person name="Romanowski S.B."/>
            <person name="Hernandez A."/>
            <person name="Krull N."/>
            <person name="Liu D.Y."/>
            <person name="Cavanagh H."/>
            <person name="Bos A."/>
            <person name="Gray C.A."/>
            <person name="Murphy B.T."/>
            <person name="Linington R.G."/>
            <person name="Eustaquio A.S."/>
        </authorList>
    </citation>
    <scope>NUCLEOTIDE SEQUENCE [LARGE SCALE GENOMIC DNA]</scope>
    <source>
        <strain evidence="2 3">RL17-374-BIF-D</strain>
    </source>
</reference>
<sequence length="73" mass="8033">MQRQSSRSNLSEDFVNGPFDDRIPRHTGAALGRQGSERGGDSDLAPSIAFLTAHTGDTNDVVHRKTLVQRRID</sequence>